<evidence type="ECO:0000313" key="7">
    <source>
        <dbReference type="Proteomes" id="UP000030161"/>
    </source>
</evidence>
<evidence type="ECO:0000256" key="4">
    <source>
        <dbReference type="ARBA" id="ARBA00023369"/>
    </source>
</evidence>
<dbReference type="GO" id="GO:0016042">
    <property type="term" value="P:lipid catabolic process"/>
    <property type="evidence" value="ECO:0007669"/>
    <property type="project" value="InterPro"/>
</dbReference>
<feature type="chain" id="PRO_5044303787" evidence="5">
    <location>
        <begin position="17"/>
        <end position="471"/>
    </location>
</feature>
<keyword evidence="2" id="KW-1015">Disulfide bond</keyword>
<gene>
    <name evidence="6" type="ORF">MG3_01002</name>
</gene>
<evidence type="ECO:0000313" key="6">
    <source>
        <dbReference type="EMBL" id="KGR17092.1"/>
    </source>
</evidence>
<evidence type="ECO:0000256" key="1">
    <source>
        <dbReference type="ARBA" id="ARBA00022729"/>
    </source>
</evidence>
<dbReference type="SUPFAM" id="SSF53474">
    <property type="entry name" value="alpha/beta-Hydrolases"/>
    <property type="match status" value="1"/>
</dbReference>
<dbReference type="PANTHER" id="PTHR34853:SF1">
    <property type="entry name" value="LIPASE 5"/>
    <property type="match status" value="1"/>
</dbReference>
<dbReference type="InterPro" id="IPR005152">
    <property type="entry name" value="Lipase_secreted"/>
</dbReference>
<dbReference type="EMBL" id="AJIX01000008">
    <property type="protein sequence ID" value="KGR17092.1"/>
    <property type="molecule type" value="Genomic_DNA"/>
</dbReference>
<comment type="caution">
    <text evidence="6">The sequence shown here is derived from an EMBL/GenBank/DDBJ whole genome shotgun (WGS) entry which is preliminary data.</text>
</comment>
<organism evidence="6 7">
    <name type="scientific">Candida albicans P78048</name>
    <dbReference type="NCBI Taxonomy" id="1094989"/>
    <lineage>
        <taxon>Eukaryota</taxon>
        <taxon>Fungi</taxon>
        <taxon>Dikarya</taxon>
        <taxon>Ascomycota</taxon>
        <taxon>Saccharomycotina</taxon>
        <taxon>Pichiomycetes</taxon>
        <taxon>Debaryomycetaceae</taxon>
        <taxon>Candida/Lodderomyces clade</taxon>
        <taxon>Candida</taxon>
    </lineage>
</organism>
<dbReference type="Gene3D" id="1.10.260.130">
    <property type="match status" value="1"/>
</dbReference>
<evidence type="ECO:0000256" key="2">
    <source>
        <dbReference type="ARBA" id="ARBA00023157"/>
    </source>
</evidence>
<keyword evidence="3" id="KW-0325">Glycoprotein</keyword>
<protein>
    <submittedName>
        <fullName evidence="6">Lipase 3</fullName>
    </submittedName>
</protein>
<proteinExistence type="predicted"/>
<keyword evidence="1 5" id="KW-0732">Signal</keyword>
<name>A0AB34Q2K1_CANAX</name>
<reference evidence="6 7" key="1">
    <citation type="submission" date="2013-12" db="EMBL/GenBank/DDBJ databases">
        <title>The Genome Sequence of Candida albicans P78048.</title>
        <authorList>
            <consortium name="The Broad Institute Genome Sequencing Platform"/>
            <consortium name="The Broad Institute Genome Sequencing Center for Infectious Disease"/>
            <person name="Cuomo C."/>
            <person name="Bennett R."/>
            <person name="Hirakawa M."/>
            <person name="Noverr M."/>
            <person name="Mitchell A."/>
            <person name="Young S.K."/>
            <person name="Zeng Q."/>
            <person name="Gargeya S."/>
            <person name="Fitzgerald M."/>
            <person name="Abouelleil A."/>
            <person name="Alvarado L."/>
            <person name="Berlin A.M."/>
            <person name="Chapman S.B."/>
            <person name="Dewar J."/>
            <person name="Goldberg J."/>
            <person name="Griggs A."/>
            <person name="Gujja S."/>
            <person name="Hansen M."/>
            <person name="Howarth C."/>
            <person name="Imamovic A."/>
            <person name="Larimer J."/>
            <person name="McCowan C."/>
            <person name="Murphy C."/>
            <person name="Pearson M."/>
            <person name="Priest M."/>
            <person name="Roberts A."/>
            <person name="Saif S."/>
            <person name="Shea T."/>
            <person name="Sykes S."/>
            <person name="Wortman J."/>
            <person name="Nusbaum C."/>
            <person name="Birren B."/>
        </authorList>
    </citation>
    <scope>NUCLEOTIDE SEQUENCE [LARGE SCALE GENOMIC DNA]</scope>
    <source>
        <strain evidence="6 7">P78048</strain>
    </source>
</reference>
<evidence type="ECO:0000256" key="3">
    <source>
        <dbReference type="ARBA" id="ARBA00023180"/>
    </source>
</evidence>
<dbReference type="AlphaFoldDB" id="A0AB34Q2K1"/>
<accession>A0AB34Q2K1</accession>
<dbReference type="InterPro" id="IPR029058">
    <property type="entry name" value="AB_hydrolase_fold"/>
</dbReference>
<dbReference type="PIRSF" id="PIRSF029171">
    <property type="entry name" value="Esterase_LipA"/>
    <property type="match status" value="1"/>
</dbReference>
<dbReference type="GO" id="GO:0004806">
    <property type="term" value="F:triacylglycerol lipase activity"/>
    <property type="evidence" value="ECO:0007669"/>
    <property type="project" value="UniProtKB-EC"/>
</dbReference>
<sequence length="471" mass="51194">MKTLVVLCTLLSIIFASPLSLKSPLVDDFYNPPRGYESAKLGEILKLRKTPGKISSLFIPVEVKNSWQLLVRSEDSFGNAAAIVTTVIEPFNADPSKVVSYQSWEDAANIECSPSYGMQFGAPLSSVQTQVDMIFIVPLLDKGCFVVLPDYEGPKSTFGVGRQSGKATLDSIKAVLKTKDFSGINDDAQVAMWGYSGGTIAAGWAATLQPKYAQELKKNLIGAALGGFVINITATAEATDGTLFAGLIPNALNGLANEFPDFKKRMYEVVEKRYEGALQQGTQHCLGGAILHFAFDQVFTGDHRYFEQGYGLLEEEVFNRTISGNSLLYMGQEYLPDIPIFVYHGSLDGIVPIPDVHGVYKNWCDWGIDSFEFAEDSLNGYLTEIVVGAPAAITWLDARFDGQPVVEGCKKTTRITNFSYPNISDSTRNFFKGILDSLTASQLGPGVTSDNVTLSGLTGFMGGLSKFKKSV</sequence>
<comment type="catalytic activity">
    <reaction evidence="4">
        <text>a triacylglycerol + H2O = a diacylglycerol + a fatty acid + H(+)</text>
        <dbReference type="Rhea" id="RHEA:12044"/>
        <dbReference type="ChEBI" id="CHEBI:15377"/>
        <dbReference type="ChEBI" id="CHEBI:15378"/>
        <dbReference type="ChEBI" id="CHEBI:17855"/>
        <dbReference type="ChEBI" id="CHEBI:18035"/>
        <dbReference type="ChEBI" id="CHEBI:28868"/>
        <dbReference type="EC" id="3.1.1.3"/>
    </reaction>
    <physiologicalReaction direction="left-to-right" evidence="4">
        <dbReference type="Rhea" id="RHEA:12045"/>
    </physiologicalReaction>
</comment>
<dbReference type="PANTHER" id="PTHR34853">
    <property type="match status" value="1"/>
</dbReference>
<feature type="signal peptide" evidence="5">
    <location>
        <begin position="1"/>
        <end position="16"/>
    </location>
</feature>
<dbReference type="Proteomes" id="UP000030161">
    <property type="component" value="Unassembled WGS sequence"/>
</dbReference>
<dbReference type="Pfam" id="PF03583">
    <property type="entry name" value="LIP"/>
    <property type="match status" value="1"/>
</dbReference>
<dbReference type="Gene3D" id="3.40.50.1820">
    <property type="entry name" value="alpha/beta hydrolase"/>
    <property type="match status" value="1"/>
</dbReference>
<evidence type="ECO:0000256" key="5">
    <source>
        <dbReference type="SAM" id="SignalP"/>
    </source>
</evidence>